<feature type="transmembrane region" description="Helical" evidence="1">
    <location>
        <begin position="1027"/>
        <end position="1050"/>
    </location>
</feature>
<dbReference type="Proteomes" id="UP000566813">
    <property type="component" value="Unassembled WGS sequence"/>
</dbReference>
<gene>
    <name evidence="2" type="ORF">H7F51_11220</name>
</gene>
<dbReference type="GO" id="GO:0005886">
    <property type="term" value="C:plasma membrane"/>
    <property type="evidence" value="ECO:0007669"/>
    <property type="project" value="TreeGrafter"/>
</dbReference>
<dbReference type="Gene3D" id="3.30.70.1320">
    <property type="entry name" value="Multidrug efflux transporter AcrB pore domain like"/>
    <property type="match status" value="1"/>
</dbReference>
<feature type="transmembrane region" description="Helical" evidence="1">
    <location>
        <begin position="549"/>
        <end position="569"/>
    </location>
</feature>
<proteinExistence type="predicted"/>
<dbReference type="Gene3D" id="1.20.1640.10">
    <property type="entry name" value="Multidrug efflux transporter AcrB transmembrane domain"/>
    <property type="match status" value="2"/>
</dbReference>
<evidence type="ECO:0000313" key="2">
    <source>
        <dbReference type="EMBL" id="MBC2666087.1"/>
    </source>
</evidence>
<dbReference type="Gene3D" id="3.30.70.1430">
    <property type="entry name" value="Multidrug efflux transporter AcrB pore domain"/>
    <property type="match status" value="2"/>
</dbReference>
<name>A0A7X1KLZ3_9SPHN</name>
<feature type="transmembrane region" description="Helical" evidence="1">
    <location>
        <begin position="361"/>
        <end position="381"/>
    </location>
</feature>
<protein>
    <submittedName>
        <fullName evidence="2">Efflux RND transporter permease subunit</fullName>
    </submittedName>
</protein>
<feature type="transmembrane region" description="Helical" evidence="1">
    <location>
        <begin position="921"/>
        <end position="939"/>
    </location>
</feature>
<sequence>MIDIVKVALHRPLTFIVMAILIAIGGIIAALRTPVDIFPDIKIPVIAVAWQYSGLPPEDMANRIITPYQRTLTTTVNDISHIEAQSFQGIGVVKIYFQPTVDIRTATAQVTAVSQTILKQMPPGTTPPLVLNYSASTVPILQLALSGKGLSEQQLFDLGQNVVRTRMVTIPGLGMPYPSGGRQRQIQIDLDPGALQALGLSAQDVGNALAAQNQINPAGFARIGPTEYSVRLNNSPDSVEGLNNLPVKVVNGATIYMRDVAHVRDGSAQQQNVVHVEGRRSVILTVLKNGAASTLAVVDGVKQALPQLQTSLPETLKVLQVGDQSMFVKAAVSGVVHEGAIAAALTSLMILLFLGSWRSTVIIALSIPLAILAAIATLALFGQTLNVMTLGGLALAVGILVDDATVTIENINWHLEQGKGVIESILDGAAQIVTPAFVSLLCICIVFVPMFFLPGVAGYLFVPMALSVVFAMIASFVLSRTLVPTMAMYLLKPHTHGTPTEIDSELHQAGSPASRNPLVRFQRGFEERFERVRSNYIGLLRRALASRKGFMTGFMVVVLLSFALVPLLGSNFFPDVDSGQIAMHVRLPVGTRIEASATQFDRVGKAVRAIIPADQLGTITDNIGLPISAINTVYNNSGTVGPQDGDVLITLTEGHAPTAGFVDRLRHELPRRFPGATFSFLPADITSQILNFGTPSPIDVQITAKDPEAARAYAHKLMARLKAIPGLADLRIQQPAHAPQLDVEVDRSRVGQYGLAERDVTNGLASALAGTQQTAPVFFVSPDNGVSYPVVAQTPLYNVGTMSQLSGIPIAGSAGASQPLGAFAEITRSNTVPVVSQYNIQPVLDIYATPQGRDLGSVSKAIQKAINALEAEQPKGTTVTIRGQFETMNTAFSGLGWGIVAAIFLVYLLIVVNFQSWLDPFVIITALPAALAGIVWTLFATGTTLSVPALTGAIMCMGVATANSILVVSFARDQLAETGDAFEAALRAGFVRFRPVLMTALAMIIGMAPMALGLGDGGEQNAPLGRAVIGGLIFATTATLFFVPTVFAFAHRRHAKTSELTPNPDLKPSHA</sequence>
<dbReference type="PANTHER" id="PTHR32063">
    <property type="match status" value="1"/>
</dbReference>
<dbReference type="AlphaFoldDB" id="A0A7X1KLZ3"/>
<dbReference type="SUPFAM" id="SSF82866">
    <property type="entry name" value="Multidrug efflux transporter AcrB transmembrane domain"/>
    <property type="match status" value="2"/>
</dbReference>
<feature type="transmembrane region" description="Helical" evidence="1">
    <location>
        <begin position="894"/>
        <end position="914"/>
    </location>
</feature>
<comment type="caution">
    <text evidence="2">The sequence shown here is derived from an EMBL/GenBank/DDBJ whole genome shotgun (WGS) entry which is preliminary data.</text>
</comment>
<dbReference type="PRINTS" id="PR00702">
    <property type="entry name" value="ACRIFLAVINRP"/>
</dbReference>
<feature type="transmembrane region" description="Helical" evidence="1">
    <location>
        <begin position="945"/>
        <end position="968"/>
    </location>
</feature>
<reference evidence="2 3" key="1">
    <citation type="submission" date="2020-08" db="EMBL/GenBank/DDBJ databases">
        <title>The genome sequence of type strain Novosphingobium flavum NBRC 111647.</title>
        <authorList>
            <person name="Liu Y."/>
        </authorList>
    </citation>
    <scope>NUCLEOTIDE SEQUENCE [LARGE SCALE GENOMIC DNA]</scope>
    <source>
        <strain evidence="2 3">NBRC 111647</strain>
    </source>
</reference>
<feature type="transmembrane region" description="Helical" evidence="1">
    <location>
        <begin position="12"/>
        <end position="31"/>
    </location>
</feature>
<feature type="transmembrane region" description="Helical" evidence="1">
    <location>
        <begin position="996"/>
        <end position="1015"/>
    </location>
</feature>
<dbReference type="PANTHER" id="PTHR32063:SF8">
    <property type="entry name" value="CATION EFFLUX PROTEIN"/>
    <property type="match status" value="1"/>
</dbReference>
<feature type="transmembrane region" description="Helical" evidence="1">
    <location>
        <begin position="458"/>
        <end position="478"/>
    </location>
</feature>
<feature type="transmembrane region" description="Helical" evidence="1">
    <location>
        <begin position="387"/>
        <end position="408"/>
    </location>
</feature>
<keyword evidence="3" id="KW-1185">Reference proteome</keyword>
<keyword evidence="1" id="KW-0472">Membrane</keyword>
<feature type="transmembrane region" description="Helical" evidence="1">
    <location>
        <begin position="335"/>
        <end position="354"/>
    </location>
</feature>
<accession>A0A7X1KLZ3</accession>
<dbReference type="Gene3D" id="3.30.70.1440">
    <property type="entry name" value="Multidrug efflux transporter AcrB pore domain"/>
    <property type="match status" value="1"/>
</dbReference>
<keyword evidence="1" id="KW-0812">Transmembrane</keyword>
<feature type="transmembrane region" description="Helical" evidence="1">
    <location>
        <begin position="429"/>
        <end position="452"/>
    </location>
</feature>
<organism evidence="2 3">
    <name type="scientific">Novosphingobium flavum</name>
    <dbReference type="NCBI Taxonomy" id="1778672"/>
    <lineage>
        <taxon>Bacteria</taxon>
        <taxon>Pseudomonadati</taxon>
        <taxon>Pseudomonadota</taxon>
        <taxon>Alphaproteobacteria</taxon>
        <taxon>Sphingomonadales</taxon>
        <taxon>Sphingomonadaceae</taxon>
        <taxon>Novosphingobium</taxon>
    </lineage>
</organism>
<dbReference type="InterPro" id="IPR001036">
    <property type="entry name" value="Acrflvin-R"/>
</dbReference>
<evidence type="ECO:0000313" key="3">
    <source>
        <dbReference type="Proteomes" id="UP000566813"/>
    </source>
</evidence>
<dbReference type="SUPFAM" id="SSF82693">
    <property type="entry name" value="Multidrug efflux transporter AcrB pore domain, PN1, PN2, PC1 and PC2 subdomains"/>
    <property type="match status" value="2"/>
</dbReference>
<dbReference type="Gene3D" id="3.30.2090.10">
    <property type="entry name" value="Multidrug efflux transporter AcrB TolC docking domain, DN and DC subdomains"/>
    <property type="match status" value="2"/>
</dbReference>
<dbReference type="GO" id="GO:0042910">
    <property type="term" value="F:xenobiotic transmembrane transporter activity"/>
    <property type="evidence" value="ECO:0007669"/>
    <property type="project" value="TreeGrafter"/>
</dbReference>
<dbReference type="InterPro" id="IPR027463">
    <property type="entry name" value="AcrB_DN_DC_subdom"/>
</dbReference>
<dbReference type="EMBL" id="JACLAW010000008">
    <property type="protein sequence ID" value="MBC2666087.1"/>
    <property type="molecule type" value="Genomic_DNA"/>
</dbReference>
<keyword evidence="1" id="KW-1133">Transmembrane helix</keyword>
<dbReference type="RefSeq" id="WP_185664395.1">
    <property type="nucleotide sequence ID" value="NZ_JACLAW010000008.1"/>
</dbReference>
<dbReference type="SUPFAM" id="SSF82714">
    <property type="entry name" value="Multidrug efflux transporter AcrB TolC docking domain, DN and DC subdomains"/>
    <property type="match status" value="2"/>
</dbReference>
<dbReference type="Pfam" id="PF00873">
    <property type="entry name" value="ACR_tran"/>
    <property type="match status" value="1"/>
</dbReference>
<evidence type="ECO:0000256" key="1">
    <source>
        <dbReference type="SAM" id="Phobius"/>
    </source>
</evidence>